<proteinExistence type="predicted"/>
<sequence>DVREEIRKRYSEDLFILAQCAPAGDLSPHLLFRKKADEIMLKRRGISRRQEIARRIANAVDDVFSLAKADIKWRLPFRHKVVDLDLPQNEPAILPFYETDSIKPIEFH</sequence>
<dbReference type="AlphaFoldDB" id="X1NBQ6"/>
<comment type="caution">
    <text evidence="1">The sequence shown here is derived from an EMBL/GenBank/DDBJ whole genome shotgun (WGS) entry which is preliminary data.</text>
</comment>
<feature type="non-terminal residue" evidence="1">
    <location>
        <position position="1"/>
    </location>
</feature>
<name>X1NBQ6_9ZZZZ</name>
<organism evidence="1">
    <name type="scientific">marine sediment metagenome</name>
    <dbReference type="NCBI Taxonomy" id="412755"/>
    <lineage>
        <taxon>unclassified sequences</taxon>
        <taxon>metagenomes</taxon>
        <taxon>ecological metagenomes</taxon>
    </lineage>
</organism>
<gene>
    <name evidence="1" type="ORF">S06H3_24764</name>
</gene>
<accession>X1NBQ6</accession>
<reference evidence="1" key="1">
    <citation type="journal article" date="2014" name="Front. Microbiol.">
        <title>High frequency of phylogenetically diverse reductive dehalogenase-homologous genes in deep subseafloor sedimentary metagenomes.</title>
        <authorList>
            <person name="Kawai M."/>
            <person name="Futagami T."/>
            <person name="Toyoda A."/>
            <person name="Takaki Y."/>
            <person name="Nishi S."/>
            <person name="Hori S."/>
            <person name="Arai W."/>
            <person name="Tsubouchi T."/>
            <person name="Morono Y."/>
            <person name="Uchiyama I."/>
            <person name="Ito T."/>
            <person name="Fujiyama A."/>
            <person name="Inagaki F."/>
            <person name="Takami H."/>
        </authorList>
    </citation>
    <scope>NUCLEOTIDE SEQUENCE</scope>
    <source>
        <strain evidence="1">Expedition CK06-06</strain>
    </source>
</reference>
<dbReference type="EMBL" id="BARV01013927">
    <property type="protein sequence ID" value="GAI27601.1"/>
    <property type="molecule type" value="Genomic_DNA"/>
</dbReference>
<evidence type="ECO:0000313" key="1">
    <source>
        <dbReference type="EMBL" id="GAI27601.1"/>
    </source>
</evidence>
<feature type="non-terminal residue" evidence="1">
    <location>
        <position position="108"/>
    </location>
</feature>
<protein>
    <submittedName>
        <fullName evidence="1">Uncharacterized protein</fullName>
    </submittedName>
</protein>